<dbReference type="Proteomes" id="UP000007267">
    <property type="component" value="Unassembled WGS sequence"/>
</dbReference>
<name>K7GIM6_PELSI</name>
<dbReference type="Pfam" id="PF00059">
    <property type="entry name" value="Lectin_C"/>
    <property type="match status" value="1"/>
</dbReference>
<evidence type="ECO:0000313" key="5">
    <source>
        <dbReference type="Proteomes" id="UP000007267"/>
    </source>
</evidence>
<dbReference type="InterPro" id="IPR016187">
    <property type="entry name" value="CTDL_fold"/>
</dbReference>
<evidence type="ECO:0000259" key="3">
    <source>
        <dbReference type="PROSITE" id="PS50041"/>
    </source>
</evidence>
<dbReference type="OMA" id="ETFYWEN"/>
<dbReference type="GO" id="GO:0005886">
    <property type="term" value="C:plasma membrane"/>
    <property type="evidence" value="ECO:0007669"/>
    <property type="project" value="UniProtKB-SubCell"/>
</dbReference>
<protein>
    <recommendedName>
        <fullName evidence="3">C-type lectin domain-containing protein</fullName>
    </recommendedName>
</protein>
<dbReference type="InterPro" id="IPR001304">
    <property type="entry name" value="C-type_lectin-like"/>
</dbReference>
<dbReference type="Gene3D" id="3.10.100.10">
    <property type="entry name" value="Mannose-Binding Protein A, subunit A"/>
    <property type="match status" value="1"/>
</dbReference>
<dbReference type="PANTHER" id="PTHR45710">
    <property type="entry name" value="C-TYPE LECTIN DOMAIN-CONTAINING PROTEIN 180"/>
    <property type="match status" value="1"/>
</dbReference>
<accession>K7GIM6</accession>
<dbReference type="EMBL" id="AGCU01139224">
    <property type="status" value="NOT_ANNOTATED_CDS"/>
    <property type="molecule type" value="Genomic_DNA"/>
</dbReference>
<dbReference type="SUPFAM" id="SSF56436">
    <property type="entry name" value="C-type lectin-like"/>
    <property type="match status" value="1"/>
</dbReference>
<dbReference type="InterPro" id="IPR033992">
    <property type="entry name" value="NKR-like_CTLD"/>
</dbReference>
<dbReference type="CDD" id="cd03593">
    <property type="entry name" value="CLECT_NK_receptors_like"/>
    <property type="match status" value="1"/>
</dbReference>
<dbReference type="InterPro" id="IPR016186">
    <property type="entry name" value="C-type_lectin-like/link_sf"/>
</dbReference>
<sequence length="148" mass="16517">PPLPRCSCLISASLPGRSPRVPGPACPDDWVGYRGKCYHFSEAERNWTDSRSNCSALGASLAAIETLKEMAFMLRYSGSSDYWIGLCRARGQPWKWTNGTEFNSLCLQPFPIAGDDDCTYLDGNRINSLQCTSERRWICNKPDVLTEA</sequence>
<feature type="domain" description="C-type lectin" evidence="3">
    <location>
        <begin position="33"/>
        <end position="140"/>
    </location>
</feature>
<evidence type="ECO:0000313" key="4">
    <source>
        <dbReference type="Ensembl" id="ENSPSIP00000020137.1"/>
    </source>
</evidence>
<evidence type="ECO:0000256" key="1">
    <source>
        <dbReference type="ARBA" id="ARBA00004401"/>
    </source>
</evidence>
<keyword evidence="5" id="KW-1185">Reference proteome</keyword>
<dbReference type="InterPro" id="IPR050828">
    <property type="entry name" value="C-type_lectin/matrix_domain"/>
</dbReference>
<organism evidence="4 5">
    <name type="scientific">Pelodiscus sinensis</name>
    <name type="common">Chinese softshell turtle</name>
    <name type="synonym">Trionyx sinensis</name>
    <dbReference type="NCBI Taxonomy" id="13735"/>
    <lineage>
        <taxon>Eukaryota</taxon>
        <taxon>Metazoa</taxon>
        <taxon>Chordata</taxon>
        <taxon>Craniata</taxon>
        <taxon>Vertebrata</taxon>
        <taxon>Euteleostomi</taxon>
        <taxon>Archelosauria</taxon>
        <taxon>Testudinata</taxon>
        <taxon>Testudines</taxon>
        <taxon>Cryptodira</taxon>
        <taxon>Trionychia</taxon>
        <taxon>Trionychidae</taxon>
        <taxon>Pelodiscus</taxon>
    </lineage>
</organism>
<dbReference type="SMART" id="SM00034">
    <property type="entry name" value="CLECT"/>
    <property type="match status" value="1"/>
</dbReference>
<comment type="subcellular location">
    <subcellularLocation>
        <location evidence="1">Cell membrane</location>
        <topology evidence="1">Single-pass type II membrane protein</topology>
    </subcellularLocation>
</comment>
<reference evidence="4" key="3">
    <citation type="submission" date="2025-08" db="UniProtKB">
        <authorList>
            <consortium name="Ensembl"/>
        </authorList>
    </citation>
    <scope>IDENTIFICATION</scope>
</reference>
<reference evidence="5" key="2">
    <citation type="journal article" date="2013" name="Nat. Genet.">
        <title>The draft genomes of soft-shell turtle and green sea turtle yield insights into the development and evolution of the turtle-specific body plan.</title>
        <authorList>
            <person name="Wang Z."/>
            <person name="Pascual-Anaya J."/>
            <person name="Zadissa A."/>
            <person name="Li W."/>
            <person name="Niimura Y."/>
            <person name="Huang Z."/>
            <person name="Li C."/>
            <person name="White S."/>
            <person name="Xiong Z."/>
            <person name="Fang D."/>
            <person name="Wang B."/>
            <person name="Ming Y."/>
            <person name="Chen Y."/>
            <person name="Zheng Y."/>
            <person name="Kuraku S."/>
            <person name="Pignatelli M."/>
            <person name="Herrero J."/>
            <person name="Beal K."/>
            <person name="Nozawa M."/>
            <person name="Li Q."/>
            <person name="Wang J."/>
            <person name="Zhang H."/>
            <person name="Yu L."/>
            <person name="Shigenobu S."/>
            <person name="Wang J."/>
            <person name="Liu J."/>
            <person name="Flicek P."/>
            <person name="Searle S."/>
            <person name="Wang J."/>
            <person name="Kuratani S."/>
            <person name="Yin Y."/>
            <person name="Aken B."/>
            <person name="Zhang G."/>
            <person name="Irie N."/>
        </authorList>
    </citation>
    <scope>NUCLEOTIDE SEQUENCE [LARGE SCALE GENOMIC DNA]</scope>
    <source>
        <strain evidence="5">Daiwa-1</strain>
    </source>
</reference>
<reference evidence="4" key="4">
    <citation type="submission" date="2025-09" db="UniProtKB">
        <authorList>
            <consortium name="Ensembl"/>
        </authorList>
    </citation>
    <scope>IDENTIFICATION</scope>
</reference>
<dbReference type="eggNOG" id="KOG4297">
    <property type="taxonomic scope" value="Eukaryota"/>
</dbReference>
<dbReference type="PROSITE" id="PS50041">
    <property type="entry name" value="C_TYPE_LECTIN_2"/>
    <property type="match status" value="1"/>
</dbReference>
<dbReference type="Ensembl" id="ENSPSIT00000020231.1">
    <property type="protein sequence ID" value="ENSPSIP00000020137.1"/>
    <property type="gene ID" value="ENSPSIG00000017842.1"/>
</dbReference>
<dbReference type="GeneTree" id="ENSGT00940000155319"/>
<keyword evidence="2" id="KW-0430">Lectin</keyword>
<dbReference type="PANTHER" id="PTHR45710:SF35">
    <property type="entry name" value="C-TYPE LECTIN DOMAIN FAMILY 2 MEMBER D"/>
    <property type="match status" value="1"/>
</dbReference>
<evidence type="ECO:0000256" key="2">
    <source>
        <dbReference type="ARBA" id="ARBA00022734"/>
    </source>
</evidence>
<dbReference type="AlphaFoldDB" id="K7GIM6"/>
<reference evidence="5" key="1">
    <citation type="submission" date="2011-10" db="EMBL/GenBank/DDBJ databases">
        <authorList>
            <consortium name="Soft-shell Turtle Genome Consortium"/>
        </authorList>
    </citation>
    <scope>NUCLEOTIDE SEQUENCE [LARGE SCALE GENOMIC DNA]</scope>
    <source>
        <strain evidence="5">Daiwa-1</strain>
    </source>
</reference>
<dbReference type="HOGENOM" id="CLU_049894_8_4_1"/>
<dbReference type="GO" id="GO:0030246">
    <property type="term" value="F:carbohydrate binding"/>
    <property type="evidence" value="ECO:0007669"/>
    <property type="project" value="UniProtKB-KW"/>
</dbReference>
<proteinExistence type="predicted"/>